<proteinExistence type="predicted"/>
<dbReference type="Pfam" id="PF17900">
    <property type="entry name" value="Peptidase_M1_N"/>
    <property type="match status" value="1"/>
</dbReference>
<dbReference type="AlphaFoldDB" id="A0A8H6IJB7"/>
<gene>
    <name evidence="2" type="ORF">DFP72DRAFT_325105</name>
</gene>
<sequence>MALQKKMENTDQHRLPTNVKPFHYDLLMKTDLEALTFQGVVKISFDVVQETSSITLNTSNLTLDKVYAQHSFYNLTFAD</sequence>
<dbReference type="InterPro" id="IPR045357">
    <property type="entry name" value="Aminopeptidase_N-like_N"/>
</dbReference>
<evidence type="ECO:0000313" key="3">
    <source>
        <dbReference type="Proteomes" id="UP000521943"/>
    </source>
</evidence>
<name>A0A8H6IJB7_9AGAR</name>
<comment type="caution">
    <text evidence="2">The sequence shown here is derived from an EMBL/GenBank/DDBJ whole genome shotgun (WGS) entry which is preliminary data.</text>
</comment>
<dbReference type="OrthoDB" id="10031169at2759"/>
<keyword evidence="3" id="KW-1185">Reference proteome</keyword>
<dbReference type="Proteomes" id="UP000521943">
    <property type="component" value="Unassembled WGS sequence"/>
</dbReference>
<feature type="domain" description="Aminopeptidase N-like N-terminal" evidence="1">
    <location>
        <begin position="20"/>
        <end position="69"/>
    </location>
</feature>
<dbReference type="EMBL" id="JACGCI010000003">
    <property type="protein sequence ID" value="KAF6764896.1"/>
    <property type="molecule type" value="Genomic_DNA"/>
</dbReference>
<dbReference type="Gene3D" id="2.60.40.1730">
    <property type="entry name" value="tricorn interacting facor f3 domain"/>
    <property type="match status" value="1"/>
</dbReference>
<reference evidence="2 3" key="1">
    <citation type="submission" date="2020-07" db="EMBL/GenBank/DDBJ databases">
        <title>Comparative genomics of pyrophilous fungi reveals a link between fire events and developmental genes.</title>
        <authorList>
            <consortium name="DOE Joint Genome Institute"/>
            <person name="Steindorff A.S."/>
            <person name="Carver A."/>
            <person name="Calhoun S."/>
            <person name="Stillman K."/>
            <person name="Liu H."/>
            <person name="Lipzen A."/>
            <person name="Pangilinan J."/>
            <person name="Labutti K."/>
            <person name="Bruns T.D."/>
            <person name="Grigoriev I.V."/>
        </authorList>
    </citation>
    <scope>NUCLEOTIDE SEQUENCE [LARGE SCALE GENOMIC DNA]</scope>
    <source>
        <strain evidence="2 3">CBS 144469</strain>
    </source>
</reference>
<evidence type="ECO:0000313" key="2">
    <source>
        <dbReference type="EMBL" id="KAF6764896.1"/>
    </source>
</evidence>
<evidence type="ECO:0000259" key="1">
    <source>
        <dbReference type="Pfam" id="PF17900"/>
    </source>
</evidence>
<protein>
    <recommendedName>
        <fullName evidence="1">Aminopeptidase N-like N-terminal domain-containing protein</fullName>
    </recommendedName>
</protein>
<accession>A0A8H6IJB7</accession>
<organism evidence="2 3">
    <name type="scientific">Ephemerocybe angulata</name>
    <dbReference type="NCBI Taxonomy" id="980116"/>
    <lineage>
        <taxon>Eukaryota</taxon>
        <taxon>Fungi</taxon>
        <taxon>Dikarya</taxon>
        <taxon>Basidiomycota</taxon>
        <taxon>Agaricomycotina</taxon>
        <taxon>Agaricomycetes</taxon>
        <taxon>Agaricomycetidae</taxon>
        <taxon>Agaricales</taxon>
        <taxon>Agaricineae</taxon>
        <taxon>Psathyrellaceae</taxon>
        <taxon>Ephemerocybe</taxon>
    </lineage>
</organism>
<dbReference type="SUPFAM" id="SSF63737">
    <property type="entry name" value="Leukotriene A4 hydrolase N-terminal domain"/>
    <property type="match status" value="1"/>
</dbReference>
<dbReference type="InterPro" id="IPR042097">
    <property type="entry name" value="Aminopeptidase_N-like_N_sf"/>
</dbReference>